<dbReference type="GO" id="GO:0031932">
    <property type="term" value="C:TORC2 complex"/>
    <property type="evidence" value="ECO:0007669"/>
    <property type="project" value="InterPro"/>
</dbReference>
<feature type="compositionally biased region" description="Basic and acidic residues" evidence="5">
    <location>
        <begin position="106"/>
        <end position="122"/>
    </location>
</feature>
<dbReference type="OMA" id="DDYWWPR"/>
<dbReference type="PANTHER" id="PTHR19842:SF2">
    <property type="entry name" value="WD REPEAT PROTEIN (AFU_ORTHOLOGUE AFUA_5G04300)"/>
    <property type="match status" value="1"/>
</dbReference>
<organism evidence="6 7">
    <name type="scientific">Arthroderma benhamiae (strain ATCC MYA-4681 / CBS 112371)</name>
    <name type="common">Trichophyton mentagrophytes</name>
    <dbReference type="NCBI Taxonomy" id="663331"/>
    <lineage>
        <taxon>Eukaryota</taxon>
        <taxon>Fungi</taxon>
        <taxon>Dikarya</taxon>
        <taxon>Ascomycota</taxon>
        <taxon>Pezizomycotina</taxon>
        <taxon>Eurotiomycetes</taxon>
        <taxon>Eurotiomycetidae</taxon>
        <taxon>Onygenales</taxon>
        <taxon>Arthrodermataceae</taxon>
        <taxon>Trichophyton</taxon>
    </lineage>
</organism>
<protein>
    <submittedName>
        <fullName evidence="6">WD repeat protein</fullName>
    </submittedName>
</protein>
<name>D4AM30_ARTBC</name>
<feature type="region of interest" description="Disordered" evidence="5">
    <location>
        <begin position="150"/>
        <end position="175"/>
    </location>
</feature>
<feature type="region of interest" description="Disordered" evidence="5">
    <location>
        <begin position="1"/>
        <end position="56"/>
    </location>
</feature>
<dbReference type="HOGENOM" id="CLU_005297_1_0_1"/>
<evidence type="ECO:0000313" key="7">
    <source>
        <dbReference type="Proteomes" id="UP000008866"/>
    </source>
</evidence>
<dbReference type="RefSeq" id="XP_003016431.1">
    <property type="nucleotide sequence ID" value="XM_003016385.1"/>
</dbReference>
<dbReference type="Pfam" id="PF00400">
    <property type="entry name" value="WD40"/>
    <property type="match status" value="3"/>
</dbReference>
<dbReference type="GO" id="GO:0031929">
    <property type="term" value="P:TOR signaling"/>
    <property type="evidence" value="ECO:0007669"/>
    <property type="project" value="InterPro"/>
</dbReference>
<dbReference type="STRING" id="663331.D4AM30"/>
<dbReference type="KEGG" id="abe:ARB_04720"/>
<dbReference type="PANTHER" id="PTHR19842">
    <property type="entry name" value="G BETA-LIKE PROTEIN GBL"/>
    <property type="match status" value="1"/>
</dbReference>
<evidence type="ECO:0000256" key="5">
    <source>
        <dbReference type="SAM" id="MobiDB-lite"/>
    </source>
</evidence>
<feature type="region of interest" description="Disordered" evidence="5">
    <location>
        <begin position="75"/>
        <end position="138"/>
    </location>
</feature>
<dbReference type="InterPro" id="IPR019775">
    <property type="entry name" value="WD40_repeat_CS"/>
</dbReference>
<dbReference type="GO" id="GO:0031931">
    <property type="term" value="C:TORC1 complex"/>
    <property type="evidence" value="ECO:0007669"/>
    <property type="project" value="InterPro"/>
</dbReference>
<evidence type="ECO:0000313" key="6">
    <source>
        <dbReference type="EMBL" id="EFE35786.1"/>
    </source>
</evidence>
<dbReference type="Gene3D" id="2.130.10.10">
    <property type="entry name" value="YVTN repeat-like/Quinoprotein amine dehydrogenase"/>
    <property type="match status" value="1"/>
</dbReference>
<keyword evidence="3" id="KW-0677">Repeat</keyword>
<evidence type="ECO:0000256" key="4">
    <source>
        <dbReference type="PROSITE-ProRule" id="PRU00221"/>
    </source>
</evidence>
<dbReference type="SMART" id="SM00320">
    <property type="entry name" value="WD40"/>
    <property type="match status" value="5"/>
</dbReference>
<dbReference type="SUPFAM" id="SSF50978">
    <property type="entry name" value="WD40 repeat-like"/>
    <property type="match status" value="1"/>
</dbReference>
<evidence type="ECO:0000256" key="3">
    <source>
        <dbReference type="ARBA" id="ARBA00022737"/>
    </source>
</evidence>
<sequence>MPLRNRKTEGQQSSRPITRKSRPATSRNRTGAAAVPPANASSASISLSESESDIERVSQKANALLGCFLSFKNHNDDASTESISRDSSVIPTKRPAEPNETSTASERSKKRDDHSSRIKDRAQTQSESPTSQIASSSLYPVVEIPGRIPQPIELPADRHISNTSTRLKRRNTKRIAREESPFSDYIEAPIPPASRSSRRRKGALKYYGRTPRGCSPQNQNEENYLVSKPLSPPPSSSLSSVSEPLNGSGRVCYRSATHIVVREPLVDIAPEYAPYCSLEERKDLESLLKTKKHTNTSCEGTLLHADLCMNELNVLYRFMRSEEKTRNEGCIQVLITEYTRQLFGCGKIEGLLERLATLHEVKLVLSRYTVDIQEFLLGCRNCEMAQQIKSVKHLITICRFLKEKFLVSALVVKNDINTHLKALLQKVDEQKLRAVAQEIKILGRRASHAFRAFLIDAKNGWLSTSPSTLRAYPSKPYEHLQPYDTANVLSHIRARELGYRVYRGKSSIYQTLAKSANENWEHWKSWKGASQDVVVLEWSPDGTRFVAGSATSCSPGNMMYNRRNNLVVGDLAINSLKELPDHRMPRALFDPTRADEGESGNDSQLYTSISAVAWSNDGTRMFSSSYDRTVKVWDTSSHENTKCITTLRHPGKVLVMALSKVDNSRLATGSDRENSFLLWHVEQEYGLALSSSLEIHLRHKKLMTPTSLAWGVNSYTKDLLAAGMSLPDNTDMHGVPPVGGHLTLWRMEEAGVTQVNVMPNSQNVFDISWHPTSRLFAAGIAACGRSKGLGSDIRSMVNVYDPLRGKRDIVSYDCPGIDINDVTFCPFNENYISAGCTDGTTYVWDWRNPDKILHKLKHGLPIREQDVGVQLALWGDQPNRFYTGSSDGCVKLWNIMAATEDVFVRDIVNLGTDITSGSLSSDKTTMLIGDTGGSIHILSTSSPQNEDKSMRFEHAGDELAGNLDSAASAANALIESGQIVRHEKFGPGKGPNYSGPYAAWARPPDTPADQLATTPLTMQVRMQQLYGSVAMRRKYLDDTTYNHVRTQIQLAKYRNKKTYCAVPGSSSNITTEESSS</sequence>
<comment type="caution">
    <text evidence="6">The sequence shown here is derived from an EMBL/GenBank/DDBJ whole genome shotgun (WGS) entry which is preliminary data.</text>
</comment>
<dbReference type="PROSITE" id="PS50082">
    <property type="entry name" value="WD_REPEATS_2"/>
    <property type="match status" value="1"/>
</dbReference>
<dbReference type="EMBL" id="ABSU01000002">
    <property type="protein sequence ID" value="EFE35786.1"/>
    <property type="molecule type" value="Genomic_DNA"/>
</dbReference>
<feature type="compositionally biased region" description="Polar residues" evidence="5">
    <location>
        <begin position="123"/>
        <end position="138"/>
    </location>
</feature>
<proteinExistence type="inferred from homology"/>
<gene>
    <name evidence="6" type="ORF">ARB_04720</name>
</gene>
<dbReference type="GO" id="GO:0032956">
    <property type="term" value="P:regulation of actin cytoskeleton organization"/>
    <property type="evidence" value="ECO:0007669"/>
    <property type="project" value="TreeGrafter"/>
</dbReference>
<keyword evidence="2 4" id="KW-0853">WD repeat</keyword>
<dbReference type="AlphaFoldDB" id="D4AM30"/>
<reference evidence="7" key="1">
    <citation type="journal article" date="2011" name="Genome Biol.">
        <title>Comparative and functional genomics provide insights into the pathogenicity of dermatophytic fungi.</title>
        <authorList>
            <person name="Burmester A."/>
            <person name="Shelest E."/>
            <person name="Gloeckner G."/>
            <person name="Heddergott C."/>
            <person name="Schindler S."/>
            <person name="Staib P."/>
            <person name="Heidel A."/>
            <person name="Felder M."/>
            <person name="Petzold A."/>
            <person name="Szafranski K."/>
            <person name="Feuermann M."/>
            <person name="Pedruzzi I."/>
            <person name="Priebe S."/>
            <person name="Groth M."/>
            <person name="Winkler R."/>
            <person name="Li W."/>
            <person name="Kniemeyer O."/>
            <person name="Schroeckh V."/>
            <person name="Hertweck C."/>
            <person name="Hube B."/>
            <person name="White T.C."/>
            <person name="Platzer M."/>
            <person name="Guthke R."/>
            <person name="Heitman J."/>
            <person name="Woestemeyer J."/>
            <person name="Zipfel P.F."/>
            <person name="Monod M."/>
            <person name="Brakhage A.A."/>
        </authorList>
    </citation>
    <scope>NUCLEOTIDE SEQUENCE [LARGE SCALE GENOMIC DNA]</scope>
    <source>
        <strain evidence="7">ATCC MYA-4681 / CBS 112371</strain>
    </source>
</reference>
<dbReference type="eggNOG" id="ENOG502RZG9">
    <property type="taxonomic scope" value="Eukaryota"/>
</dbReference>
<evidence type="ECO:0000256" key="1">
    <source>
        <dbReference type="ARBA" id="ARBA00009890"/>
    </source>
</evidence>
<feature type="compositionally biased region" description="Low complexity" evidence="5">
    <location>
        <begin position="32"/>
        <end position="49"/>
    </location>
</feature>
<feature type="region of interest" description="Disordered" evidence="5">
    <location>
        <begin position="207"/>
        <end position="242"/>
    </location>
</feature>
<keyword evidence="7" id="KW-1185">Reference proteome</keyword>
<dbReference type="InterPro" id="IPR015943">
    <property type="entry name" value="WD40/YVTN_repeat-like_dom_sf"/>
</dbReference>
<dbReference type="GeneID" id="9521911"/>
<dbReference type="InterPro" id="IPR001680">
    <property type="entry name" value="WD40_rpt"/>
</dbReference>
<evidence type="ECO:0000256" key="2">
    <source>
        <dbReference type="ARBA" id="ARBA00022574"/>
    </source>
</evidence>
<feature type="repeat" description="WD" evidence="4">
    <location>
        <begin position="609"/>
        <end position="643"/>
    </location>
</feature>
<dbReference type="InterPro" id="IPR036322">
    <property type="entry name" value="WD40_repeat_dom_sf"/>
</dbReference>
<accession>D4AM30</accession>
<dbReference type="Proteomes" id="UP000008866">
    <property type="component" value="Unassembled WGS sequence"/>
</dbReference>
<comment type="similarity">
    <text evidence="1">Belongs to the WD repeat LST8 family.</text>
</comment>
<dbReference type="InterPro" id="IPR037588">
    <property type="entry name" value="MLST8"/>
</dbReference>
<feature type="compositionally biased region" description="Polar residues" evidence="5">
    <location>
        <begin position="80"/>
        <end position="90"/>
    </location>
</feature>
<dbReference type="PROSITE" id="PS00678">
    <property type="entry name" value="WD_REPEATS_1"/>
    <property type="match status" value="1"/>
</dbReference>
<dbReference type="PROSITE" id="PS50294">
    <property type="entry name" value="WD_REPEATS_REGION"/>
    <property type="match status" value="1"/>
</dbReference>